<keyword evidence="5" id="KW-1185">Reference proteome</keyword>
<comment type="similarity">
    <text evidence="1">Belongs to the peptidase S33 family.</text>
</comment>
<accession>A0ABQ8GDU3</accession>
<proteinExistence type="inferred from homology"/>
<dbReference type="PANTHER" id="PTHR21661">
    <property type="entry name" value="EPOXIDE HYDROLASE 1-RELATED"/>
    <property type="match status" value="1"/>
</dbReference>
<name>A0ABQ8GDU3_9PEZI</name>
<dbReference type="SUPFAM" id="SSF53474">
    <property type="entry name" value="alpha/beta-Hydrolases"/>
    <property type="match status" value="1"/>
</dbReference>
<evidence type="ECO:0000259" key="3">
    <source>
        <dbReference type="Pfam" id="PF06441"/>
    </source>
</evidence>
<feature type="domain" description="Epoxide hydrolase N-terminal" evidence="3">
    <location>
        <begin position="21"/>
        <end position="133"/>
    </location>
</feature>
<gene>
    <name evidence="4" type="ORF">B0J12DRAFT_45732</name>
</gene>
<dbReference type="InterPro" id="IPR016292">
    <property type="entry name" value="Epoxide_hydrolase"/>
</dbReference>
<dbReference type="PIRSF" id="PIRSF001112">
    <property type="entry name" value="Epoxide_hydrolase"/>
    <property type="match status" value="1"/>
</dbReference>
<dbReference type="InterPro" id="IPR029058">
    <property type="entry name" value="AB_hydrolase_fold"/>
</dbReference>
<organism evidence="4 5">
    <name type="scientific">Macrophomina phaseolina</name>
    <dbReference type="NCBI Taxonomy" id="35725"/>
    <lineage>
        <taxon>Eukaryota</taxon>
        <taxon>Fungi</taxon>
        <taxon>Dikarya</taxon>
        <taxon>Ascomycota</taxon>
        <taxon>Pezizomycotina</taxon>
        <taxon>Dothideomycetes</taxon>
        <taxon>Dothideomycetes incertae sedis</taxon>
        <taxon>Botryosphaeriales</taxon>
        <taxon>Botryosphaeriaceae</taxon>
        <taxon>Macrophomina</taxon>
    </lineage>
</organism>
<dbReference type="Gene3D" id="3.40.50.1820">
    <property type="entry name" value="alpha/beta hydrolase"/>
    <property type="match status" value="1"/>
</dbReference>
<evidence type="ECO:0000313" key="4">
    <source>
        <dbReference type="EMBL" id="KAH7053123.1"/>
    </source>
</evidence>
<evidence type="ECO:0000256" key="2">
    <source>
        <dbReference type="ARBA" id="ARBA00022801"/>
    </source>
</evidence>
<reference evidence="4 5" key="1">
    <citation type="journal article" date="2021" name="Nat. Commun.">
        <title>Genetic determinants of endophytism in the Arabidopsis root mycobiome.</title>
        <authorList>
            <person name="Mesny F."/>
            <person name="Miyauchi S."/>
            <person name="Thiergart T."/>
            <person name="Pickel B."/>
            <person name="Atanasova L."/>
            <person name="Karlsson M."/>
            <person name="Huettel B."/>
            <person name="Barry K.W."/>
            <person name="Haridas S."/>
            <person name="Chen C."/>
            <person name="Bauer D."/>
            <person name="Andreopoulos W."/>
            <person name="Pangilinan J."/>
            <person name="LaButti K."/>
            <person name="Riley R."/>
            <person name="Lipzen A."/>
            <person name="Clum A."/>
            <person name="Drula E."/>
            <person name="Henrissat B."/>
            <person name="Kohler A."/>
            <person name="Grigoriev I.V."/>
            <person name="Martin F.M."/>
            <person name="Hacquard S."/>
        </authorList>
    </citation>
    <scope>NUCLEOTIDE SEQUENCE [LARGE SCALE GENOMIC DNA]</scope>
    <source>
        <strain evidence="4 5">MPI-SDFR-AT-0080</strain>
    </source>
</reference>
<sequence length="406" mass="45262">MSSQLLFSKPPYPVSPERALSSFKIDVSDEDLQSLKTLLKLLPIPRPNWENRHTDRRFGTPRDWLVEAVDYWQNTYDWRKQEDVLNSIPQFNVEVEDDDGQKYTVHFAALFSENKDAVPIHFSHGWPGSFIEFVPMMLHLREKYASAPETLPYHIIVPSLIGFGFSSPPPLNKDWLIADTARVLHKAMLALGFGERGYVTQGGDLGGPIAETLAAVYEPVKATHLNVYFKGLSPAAGDGLGDILKSEHLQNVQKFWATGMAYANLQGTRPSTAGLAIGNSPVSLLAWIGEKMIEWADPATTPSLDTILNNVSIYWFSGSYPTSIWCYRAMLAADGSTGIAQLTNGKPRAQSWFPKEIVAPPKDLIKADPTVTHFYAHEKGGHFAALECPEDLWADVEDFVSKVWKD</sequence>
<evidence type="ECO:0000256" key="1">
    <source>
        <dbReference type="ARBA" id="ARBA00010088"/>
    </source>
</evidence>
<dbReference type="InterPro" id="IPR000639">
    <property type="entry name" value="Epox_hydrolase-like"/>
</dbReference>
<protein>
    <submittedName>
        <fullName evidence="4">Epoxide hydrolase 1</fullName>
    </submittedName>
</protein>
<dbReference type="GO" id="GO:0016787">
    <property type="term" value="F:hydrolase activity"/>
    <property type="evidence" value="ECO:0007669"/>
    <property type="project" value="UniProtKB-KW"/>
</dbReference>
<comment type="caution">
    <text evidence="4">The sequence shown here is derived from an EMBL/GenBank/DDBJ whole genome shotgun (WGS) entry which is preliminary data.</text>
</comment>
<dbReference type="Pfam" id="PF06441">
    <property type="entry name" value="EHN"/>
    <property type="match status" value="1"/>
</dbReference>
<evidence type="ECO:0000313" key="5">
    <source>
        <dbReference type="Proteomes" id="UP000774617"/>
    </source>
</evidence>
<dbReference type="PANTHER" id="PTHR21661:SF39">
    <property type="entry name" value="HYDROLASE, PUTATIVE (AFU_ORTHOLOGUE AFUA_3G08960)-RELATED"/>
    <property type="match status" value="1"/>
</dbReference>
<keyword evidence="2 4" id="KW-0378">Hydrolase</keyword>
<dbReference type="Proteomes" id="UP000774617">
    <property type="component" value="Unassembled WGS sequence"/>
</dbReference>
<dbReference type="InterPro" id="IPR010497">
    <property type="entry name" value="Epoxide_hydro_N"/>
</dbReference>
<dbReference type="PRINTS" id="PR00412">
    <property type="entry name" value="EPOXHYDRLASE"/>
</dbReference>
<dbReference type="EMBL" id="JAGTJR010000010">
    <property type="protein sequence ID" value="KAH7053123.1"/>
    <property type="molecule type" value="Genomic_DNA"/>
</dbReference>